<dbReference type="InterPro" id="IPR003775">
    <property type="entry name" value="Flagellar_assembly_factor_FliW"/>
</dbReference>
<dbReference type="NCBIfam" id="NF009793">
    <property type="entry name" value="PRK13285.1-1"/>
    <property type="match status" value="1"/>
</dbReference>
<evidence type="ECO:0000313" key="6">
    <source>
        <dbReference type="EMBL" id="KDR94758.1"/>
    </source>
</evidence>
<dbReference type="EMBL" id="JJMM01000013">
    <property type="protein sequence ID" value="KDR94758.1"/>
    <property type="molecule type" value="Genomic_DNA"/>
</dbReference>
<keyword evidence="3 5" id="KW-0810">Translation regulation</keyword>
<comment type="caution">
    <text evidence="6">The sequence shown here is derived from an EMBL/GenBank/DDBJ whole genome shotgun (WGS) entry which is preliminary data.</text>
</comment>
<comment type="subcellular location">
    <subcellularLocation>
        <location evidence="5">Cytoplasm</location>
    </subcellularLocation>
</comment>
<name>A0A069RDB6_PEPLI</name>
<evidence type="ECO:0000313" key="7">
    <source>
        <dbReference type="Proteomes" id="UP000027946"/>
    </source>
</evidence>
<evidence type="ECO:0000256" key="3">
    <source>
        <dbReference type="ARBA" id="ARBA00022845"/>
    </source>
</evidence>
<evidence type="ECO:0000256" key="5">
    <source>
        <dbReference type="HAMAP-Rule" id="MF_01185"/>
    </source>
</evidence>
<keyword evidence="7" id="KW-1185">Reference proteome</keyword>
<comment type="function">
    <text evidence="5">Acts as an anti-CsrA protein, binds CsrA and prevents it from repressing translation of its target genes, one of which is flagellin. Binds to flagellin and participates in the assembly of the flagellum.</text>
</comment>
<keyword evidence="6" id="KW-0969">Cilium</keyword>
<reference evidence="6 7" key="1">
    <citation type="submission" date="2014-03" db="EMBL/GenBank/DDBJ databases">
        <title>Genome sequence of Clostridium litorale W6, DSM 5388.</title>
        <authorList>
            <person name="Poehlein A."/>
            <person name="Jagirdar A."/>
            <person name="Khonsari B."/>
            <person name="Chibani C.M."/>
            <person name="Gutierrez Gutierrez D.A."/>
            <person name="Davydova E."/>
            <person name="Alghaithi H.S."/>
            <person name="Nair K.P."/>
            <person name="Dhamotharan K."/>
            <person name="Chandran L."/>
            <person name="G W."/>
            <person name="Daniel R."/>
        </authorList>
    </citation>
    <scope>NUCLEOTIDE SEQUENCE [LARGE SCALE GENOMIC DNA]</scope>
    <source>
        <strain evidence="6 7">W6</strain>
    </source>
</reference>
<keyword evidence="6" id="KW-0966">Cell projection</keyword>
<gene>
    <name evidence="5 6" type="primary">fliW</name>
    <name evidence="6" type="ORF">CLIT_13c00800</name>
</gene>
<dbReference type="Proteomes" id="UP000027946">
    <property type="component" value="Unassembled WGS sequence"/>
</dbReference>
<keyword evidence="1 5" id="KW-0963">Cytoplasm</keyword>
<keyword evidence="2 5" id="KW-1005">Bacterial flagellum biogenesis</keyword>
<evidence type="ECO:0000256" key="1">
    <source>
        <dbReference type="ARBA" id="ARBA00022490"/>
    </source>
</evidence>
<dbReference type="SUPFAM" id="SSF141457">
    <property type="entry name" value="BH3618-like"/>
    <property type="match status" value="1"/>
</dbReference>
<organism evidence="6 7">
    <name type="scientific">Peptoclostridium litorale DSM 5388</name>
    <dbReference type="NCBI Taxonomy" id="1121324"/>
    <lineage>
        <taxon>Bacteria</taxon>
        <taxon>Bacillati</taxon>
        <taxon>Bacillota</taxon>
        <taxon>Clostridia</taxon>
        <taxon>Peptostreptococcales</taxon>
        <taxon>Peptoclostridiaceae</taxon>
        <taxon>Peptoclostridium</taxon>
    </lineage>
</organism>
<evidence type="ECO:0000256" key="2">
    <source>
        <dbReference type="ARBA" id="ARBA00022795"/>
    </source>
</evidence>
<dbReference type="RefSeq" id="WP_038265883.1">
    <property type="nucleotide sequence ID" value="NZ_FSRH01000005.1"/>
</dbReference>
<protein>
    <recommendedName>
        <fullName evidence="5">Flagellar assembly factor FliW</fullName>
    </recommendedName>
</protein>
<proteinExistence type="inferred from homology"/>
<dbReference type="HAMAP" id="MF_01185">
    <property type="entry name" value="FliW"/>
    <property type="match status" value="1"/>
</dbReference>
<dbReference type="GO" id="GO:0006417">
    <property type="term" value="P:regulation of translation"/>
    <property type="evidence" value="ECO:0007669"/>
    <property type="project" value="UniProtKB-KW"/>
</dbReference>
<comment type="subunit">
    <text evidence="5">Interacts with translational regulator CsrA and flagellin(s).</text>
</comment>
<evidence type="ECO:0000256" key="4">
    <source>
        <dbReference type="ARBA" id="ARBA00023186"/>
    </source>
</evidence>
<dbReference type="GO" id="GO:0005737">
    <property type="term" value="C:cytoplasm"/>
    <property type="evidence" value="ECO:0007669"/>
    <property type="project" value="UniProtKB-SubCell"/>
</dbReference>
<comment type="similarity">
    <text evidence="5">Belongs to the FliW family.</text>
</comment>
<dbReference type="Gene3D" id="2.30.290.10">
    <property type="entry name" value="BH3618-like"/>
    <property type="match status" value="1"/>
</dbReference>
<dbReference type="AlphaFoldDB" id="A0A069RDB6"/>
<dbReference type="PANTHER" id="PTHR39190">
    <property type="entry name" value="FLAGELLAR ASSEMBLY FACTOR FLIW"/>
    <property type="match status" value="1"/>
</dbReference>
<dbReference type="STRING" id="1121324.CLIT_13c00800"/>
<keyword evidence="6" id="KW-0282">Flagellum</keyword>
<dbReference type="OrthoDB" id="9801235at2"/>
<dbReference type="PANTHER" id="PTHR39190:SF1">
    <property type="entry name" value="FLAGELLAR ASSEMBLY FACTOR FLIW"/>
    <property type="match status" value="1"/>
</dbReference>
<keyword evidence="4 5" id="KW-0143">Chaperone</keyword>
<sequence>MNIKTSNFGDIDIDEKGIIAFDSGLPGFEQLKRFVLIKESDMVIDWLQSIDSEIAFPLINPFLIKDDYEFEIPQADIARLQIDDMEDIAVYSVVTIPENIKDIRANLQAPVVINTKEKKGKQIILGEEYPIRYEFYQKVGE</sequence>
<dbReference type="GO" id="GO:0044780">
    <property type="term" value="P:bacterial-type flagellum assembly"/>
    <property type="evidence" value="ECO:0007669"/>
    <property type="project" value="UniProtKB-UniRule"/>
</dbReference>
<accession>A0A069RDB6</accession>
<dbReference type="Pfam" id="PF02623">
    <property type="entry name" value="FliW"/>
    <property type="match status" value="1"/>
</dbReference>
<dbReference type="InterPro" id="IPR024046">
    <property type="entry name" value="Flagellar_assmbl_FliW_dom_sf"/>
</dbReference>
<dbReference type="eggNOG" id="COG1699">
    <property type="taxonomic scope" value="Bacteria"/>
</dbReference>